<sequence length="201" mass="21043">MTAASALPRLLAATVAALACVSATGAAPADAPDAANDTATCTTDRRMSAFPIRLIKCNIADLTCFREGRYVYGGGADGVASGDEPRCTGLWTQGPCDKFEWLVVDKARFYATGYIRTTCAPAALCPKGYVLMGFDGNCYSAKEASANCPKVRGFRLTHNVFGEGQCVCGKRPPLPARYCDTVAVGGARAAPPARSPPVPRP</sequence>
<evidence type="ECO:0000256" key="1">
    <source>
        <dbReference type="SAM" id="SignalP"/>
    </source>
</evidence>
<organism evidence="2 3">
    <name type="scientific">Gryllus longicercus</name>
    <dbReference type="NCBI Taxonomy" id="2509291"/>
    <lineage>
        <taxon>Eukaryota</taxon>
        <taxon>Metazoa</taxon>
        <taxon>Ecdysozoa</taxon>
        <taxon>Arthropoda</taxon>
        <taxon>Hexapoda</taxon>
        <taxon>Insecta</taxon>
        <taxon>Pterygota</taxon>
        <taxon>Neoptera</taxon>
        <taxon>Polyneoptera</taxon>
        <taxon>Orthoptera</taxon>
        <taxon>Ensifera</taxon>
        <taxon>Gryllidea</taxon>
        <taxon>Grylloidea</taxon>
        <taxon>Gryllidae</taxon>
        <taxon>Gryllinae</taxon>
        <taxon>Gryllus</taxon>
    </lineage>
</organism>
<protein>
    <recommendedName>
        <fullName evidence="4">DUF4789 domain-containing protein</fullName>
    </recommendedName>
</protein>
<evidence type="ECO:0000313" key="2">
    <source>
        <dbReference type="EMBL" id="KAK7871348.1"/>
    </source>
</evidence>
<feature type="signal peptide" evidence="1">
    <location>
        <begin position="1"/>
        <end position="26"/>
    </location>
</feature>
<dbReference type="Proteomes" id="UP001378592">
    <property type="component" value="Unassembled WGS sequence"/>
</dbReference>
<feature type="chain" id="PRO_5042905444" description="DUF4789 domain-containing protein" evidence="1">
    <location>
        <begin position="27"/>
        <end position="201"/>
    </location>
</feature>
<gene>
    <name evidence="2" type="ORF">R5R35_007606</name>
</gene>
<name>A0AAN9Z7M1_9ORTH</name>
<accession>A0AAN9Z7M1</accession>
<keyword evidence="1" id="KW-0732">Signal</keyword>
<keyword evidence="3" id="KW-1185">Reference proteome</keyword>
<comment type="caution">
    <text evidence="2">The sequence shown here is derived from an EMBL/GenBank/DDBJ whole genome shotgun (WGS) entry which is preliminary data.</text>
</comment>
<evidence type="ECO:0000313" key="3">
    <source>
        <dbReference type="Proteomes" id="UP001378592"/>
    </source>
</evidence>
<evidence type="ECO:0008006" key="4">
    <source>
        <dbReference type="Google" id="ProtNLM"/>
    </source>
</evidence>
<dbReference type="EMBL" id="JAZDUA010000041">
    <property type="protein sequence ID" value="KAK7871348.1"/>
    <property type="molecule type" value="Genomic_DNA"/>
</dbReference>
<dbReference type="AlphaFoldDB" id="A0AAN9Z7M1"/>
<proteinExistence type="predicted"/>
<reference evidence="2 3" key="1">
    <citation type="submission" date="2024-03" db="EMBL/GenBank/DDBJ databases">
        <title>The genome assembly and annotation of the cricket Gryllus longicercus Weissman &amp; Gray.</title>
        <authorList>
            <person name="Szrajer S."/>
            <person name="Gray D."/>
            <person name="Ylla G."/>
        </authorList>
    </citation>
    <scope>NUCLEOTIDE SEQUENCE [LARGE SCALE GENOMIC DNA]</scope>
    <source>
        <strain evidence="2">DAG 2021-001</strain>
        <tissue evidence="2">Whole body minus gut</tissue>
    </source>
</reference>